<evidence type="ECO:0000256" key="4">
    <source>
        <dbReference type="ARBA" id="ARBA00022840"/>
    </source>
</evidence>
<dbReference type="Pfam" id="PF00069">
    <property type="entry name" value="Pkinase"/>
    <property type="match status" value="1"/>
</dbReference>
<sequence>MDILERERRALSLARLALDYPAGEREALIAQQCGNDTALAERVRRLLARLEEISDDGAALPRSKPDEAATERLIGTLLGPFRVIERIGRGGMGVVYRGEREGADFQQEVALKLIRRGFDFDDVQVRFLRERRILARLDHPHLARFIDGGVTEGGRPWFALEFVRGRNIAAWCDEERLTIAARVRLFLDVCAAVQYAHAQLVVHRDLKPDNILIDDNGAVRLLDFGIARLLGEEEHGLTLTRSGHGYAMTPEYAAPEQFAGQAVGVGADIYALGAVLYTLVAGVPPIALDRGDVLRAGQQVRELSPQTLTAAIARSSASEDAGQAEAQRLAARSTHATAYRRTVRGDLSQILEKTLAKEPERRYTAAAALADDLQRWLAGRPVQATGNTLRYRAGKFVRRHRAGVAMAALALASLLAGIAAVLWQARIAQQEAQSATAMKDYVLDLLRETEVRDADDRIAVADLLQRGSERLRELPPGSELRTEMLAVLLALHRDLNAVDRGLELAQAELGTTPDWRRARTPAGLAALTLYAHLFGHAARPDDRDRLIAHLAPAVETFPGRRDLLFADAAAHVGTMTMDAGQPVRALAILEDAVAAMDDLLPASDPRRQGAEVLLAGALTTLRQGERGRERAERTLAAVDDRYPRMRAYVQNMAALRRALFGDFEAAETLYASTRDILQRYPDRRLAGYYAHTHASHAFDLGDAAHAHAMIEGGLEYSEALNPGRLDSGLYLMRGELAMVQDRFDAAAEAYSQAVQSHAGNARPGLDAIYPQTLRAVALCRAGRGDEAWASWHQAHDWLTHAPSSTGHAAALLAAAQAVLLADGSEPDAAAIAFAQADTELASARTRPISVHWQLRENRDEVRFALWQAQSLHAAGRIQQAREHARQALPASRARLGDRHFFVQALREMADQLP</sequence>
<dbReference type="Gene3D" id="1.10.510.10">
    <property type="entry name" value="Transferase(Phosphotransferase) domain 1"/>
    <property type="match status" value="1"/>
</dbReference>
<keyword evidence="4 5" id="KW-0067">ATP-binding</keyword>
<gene>
    <name evidence="8" type="ORF">EDC25_1413</name>
</gene>
<evidence type="ECO:0000256" key="1">
    <source>
        <dbReference type="ARBA" id="ARBA00022679"/>
    </source>
</evidence>
<dbReference type="InterPro" id="IPR000719">
    <property type="entry name" value="Prot_kinase_dom"/>
</dbReference>
<evidence type="ECO:0000313" key="9">
    <source>
        <dbReference type="Proteomes" id="UP000294599"/>
    </source>
</evidence>
<proteinExistence type="predicted"/>
<dbReference type="InterPro" id="IPR011990">
    <property type="entry name" value="TPR-like_helical_dom_sf"/>
</dbReference>
<keyword evidence="6" id="KW-0812">Transmembrane</keyword>
<protein>
    <submittedName>
        <fullName evidence="8">Serine/threonine protein kinase</fullName>
    </submittedName>
</protein>
<accession>A0A4V3UTV3</accession>
<dbReference type="EMBL" id="SMAF01000041">
    <property type="protein sequence ID" value="TCS92063.1"/>
    <property type="molecule type" value="Genomic_DNA"/>
</dbReference>
<feature type="transmembrane region" description="Helical" evidence="6">
    <location>
        <begin position="402"/>
        <end position="423"/>
    </location>
</feature>
<dbReference type="PROSITE" id="PS50011">
    <property type="entry name" value="PROTEIN_KINASE_DOM"/>
    <property type="match status" value="1"/>
</dbReference>
<keyword evidence="6" id="KW-1133">Transmembrane helix</keyword>
<dbReference type="RefSeq" id="WP_132577755.1">
    <property type="nucleotide sequence ID" value="NZ_JBHLWF010000068.1"/>
</dbReference>
<dbReference type="PANTHER" id="PTHR43289:SF34">
    <property type="entry name" value="SERINE_THREONINE-PROTEIN KINASE YBDM-RELATED"/>
    <property type="match status" value="1"/>
</dbReference>
<dbReference type="AlphaFoldDB" id="A0A4V3UTV3"/>
<dbReference type="InterPro" id="IPR017441">
    <property type="entry name" value="Protein_kinase_ATP_BS"/>
</dbReference>
<dbReference type="OrthoDB" id="9783151at2"/>
<name>A0A4V3UTV3_9GAMM</name>
<dbReference type="Proteomes" id="UP000294599">
    <property type="component" value="Unassembled WGS sequence"/>
</dbReference>
<keyword evidence="8" id="KW-0723">Serine/threonine-protein kinase</keyword>
<dbReference type="SUPFAM" id="SSF56112">
    <property type="entry name" value="Protein kinase-like (PK-like)"/>
    <property type="match status" value="1"/>
</dbReference>
<evidence type="ECO:0000256" key="6">
    <source>
        <dbReference type="SAM" id="Phobius"/>
    </source>
</evidence>
<dbReference type="CDD" id="cd14014">
    <property type="entry name" value="STKc_PknB_like"/>
    <property type="match status" value="1"/>
</dbReference>
<evidence type="ECO:0000256" key="3">
    <source>
        <dbReference type="ARBA" id="ARBA00022777"/>
    </source>
</evidence>
<organism evidence="8 9">
    <name type="scientific">Pseudofulvimonas gallinarii</name>
    <dbReference type="NCBI Taxonomy" id="634155"/>
    <lineage>
        <taxon>Bacteria</taxon>
        <taxon>Pseudomonadati</taxon>
        <taxon>Pseudomonadota</taxon>
        <taxon>Gammaproteobacteria</taxon>
        <taxon>Lysobacterales</taxon>
        <taxon>Rhodanobacteraceae</taxon>
        <taxon>Pseudofulvimonas</taxon>
    </lineage>
</organism>
<dbReference type="PANTHER" id="PTHR43289">
    <property type="entry name" value="MITOGEN-ACTIVATED PROTEIN KINASE KINASE KINASE 20-RELATED"/>
    <property type="match status" value="1"/>
</dbReference>
<feature type="domain" description="Protein kinase" evidence="7">
    <location>
        <begin position="81"/>
        <end position="377"/>
    </location>
</feature>
<feature type="binding site" evidence="5">
    <location>
        <position position="112"/>
    </location>
    <ligand>
        <name>ATP</name>
        <dbReference type="ChEBI" id="CHEBI:30616"/>
    </ligand>
</feature>
<keyword evidence="6" id="KW-0472">Membrane</keyword>
<reference evidence="8 9" key="1">
    <citation type="submission" date="2019-03" db="EMBL/GenBank/DDBJ databases">
        <title>Genomic Encyclopedia of Type Strains, Phase IV (KMG-IV): sequencing the most valuable type-strain genomes for metagenomic binning, comparative biology and taxonomic classification.</title>
        <authorList>
            <person name="Goeker M."/>
        </authorList>
    </citation>
    <scope>NUCLEOTIDE SEQUENCE [LARGE SCALE GENOMIC DNA]</scope>
    <source>
        <strain evidence="8 9">DSM 21944</strain>
    </source>
</reference>
<dbReference type="InterPro" id="IPR008271">
    <property type="entry name" value="Ser/Thr_kinase_AS"/>
</dbReference>
<dbReference type="SMART" id="SM00220">
    <property type="entry name" value="S_TKc"/>
    <property type="match status" value="1"/>
</dbReference>
<dbReference type="Gene3D" id="3.30.200.20">
    <property type="entry name" value="Phosphorylase Kinase, domain 1"/>
    <property type="match status" value="1"/>
</dbReference>
<evidence type="ECO:0000256" key="2">
    <source>
        <dbReference type="ARBA" id="ARBA00022741"/>
    </source>
</evidence>
<evidence type="ECO:0000313" key="8">
    <source>
        <dbReference type="EMBL" id="TCS92063.1"/>
    </source>
</evidence>
<dbReference type="GO" id="GO:0005524">
    <property type="term" value="F:ATP binding"/>
    <property type="evidence" value="ECO:0007669"/>
    <property type="project" value="UniProtKB-UniRule"/>
</dbReference>
<keyword evidence="3 8" id="KW-0418">Kinase</keyword>
<keyword evidence="2 5" id="KW-0547">Nucleotide-binding</keyword>
<dbReference type="PROSITE" id="PS00108">
    <property type="entry name" value="PROTEIN_KINASE_ST"/>
    <property type="match status" value="1"/>
</dbReference>
<evidence type="ECO:0000259" key="7">
    <source>
        <dbReference type="PROSITE" id="PS50011"/>
    </source>
</evidence>
<dbReference type="PROSITE" id="PS00107">
    <property type="entry name" value="PROTEIN_KINASE_ATP"/>
    <property type="match status" value="1"/>
</dbReference>
<dbReference type="GO" id="GO:0004674">
    <property type="term" value="F:protein serine/threonine kinase activity"/>
    <property type="evidence" value="ECO:0007669"/>
    <property type="project" value="UniProtKB-KW"/>
</dbReference>
<keyword evidence="1" id="KW-0808">Transferase</keyword>
<dbReference type="Gene3D" id="1.25.40.10">
    <property type="entry name" value="Tetratricopeptide repeat domain"/>
    <property type="match status" value="1"/>
</dbReference>
<comment type="caution">
    <text evidence="8">The sequence shown here is derived from an EMBL/GenBank/DDBJ whole genome shotgun (WGS) entry which is preliminary data.</text>
</comment>
<dbReference type="InterPro" id="IPR011009">
    <property type="entry name" value="Kinase-like_dom_sf"/>
</dbReference>
<evidence type="ECO:0000256" key="5">
    <source>
        <dbReference type="PROSITE-ProRule" id="PRU10141"/>
    </source>
</evidence>
<keyword evidence="9" id="KW-1185">Reference proteome</keyword>
<dbReference type="SUPFAM" id="SSF48452">
    <property type="entry name" value="TPR-like"/>
    <property type="match status" value="1"/>
</dbReference>